<sequence length="448" mass="50408">MKIQQISTSESKGSLKENIVTSPLEQFDLPPTMAEMTAAELLEFLNQNVINKKGSSSGTKSEAGKDKTPTEVAEELVEATPISPKPISEENSKSPTPKPKSNKGKEKVTNSSEVELLGETARSPTPLMPRRRTRSSSHMKTLAQAENAEKMELVAKRKIAYGMVIDFSKDDTMKRIEKKFSKIGWENFFKVTKEVIFDSLVRQFYGNLSHSIHGTFIHVSSVVDGHAFTLFEKILGSILGVPPAGKRVFYTNRWDKKSTGVEFGQAMEIIADFPVDPLWSPKPSLEFANQLTRTMARIIKMAIMPKQGNLSGQNYNEMHILFYLKMKAPLNLLYLILNHMIELAKDSRGQYVLPYGMILTRIFKNFTEINTVAYPFSPMPRNNVIRKPIVFKKGPLKRKAILNPSSQDKKQKVSHSETSGQKSEPLLSDQVHGLKYLLRCALSRIDTL</sequence>
<evidence type="ECO:0000313" key="1">
    <source>
        <dbReference type="EMBL" id="KAI4347946.1"/>
    </source>
</evidence>
<proteinExistence type="predicted"/>
<organism evidence="1 2">
    <name type="scientific">Bauhinia variegata</name>
    <name type="common">Purple orchid tree</name>
    <name type="synonym">Phanera variegata</name>
    <dbReference type="NCBI Taxonomy" id="167791"/>
    <lineage>
        <taxon>Eukaryota</taxon>
        <taxon>Viridiplantae</taxon>
        <taxon>Streptophyta</taxon>
        <taxon>Embryophyta</taxon>
        <taxon>Tracheophyta</taxon>
        <taxon>Spermatophyta</taxon>
        <taxon>Magnoliopsida</taxon>
        <taxon>eudicotyledons</taxon>
        <taxon>Gunneridae</taxon>
        <taxon>Pentapetalae</taxon>
        <taxon>rosids</taxon>
        <taxon>fabids</taxon>
        <taxon>Fabales</taxon>
        <taxon>Fabaceae</taxon>
        <taxon>Cercidoideae</taxon>
        <taxon>Cercideae</taxon>
        <taxon>Bauhiniinae</taxon>
        <taxon>Bauhinia</taxon>
    </lineage>
</organism>
<protein>
    <submittedName>
        <fullName evidence="1">Uncharacterized protein</fullName>
    </submittedName>
</protein>
<keyword evidence="2" id="KW-1185">Reference proteome</keyword>
<evidence type="ECO:0000313" key="2">
    <source>
        <dbReference type="Proteomes" id="UP000828941"/>
    </source>
</evidence>
<dbReference type="Proteomes" id="UP000828941">
    <property type="component" value="Chromosome 4"/>
</dbReference>
<dbReference type="EMBL" id="CM039429">
    <property type="protein sequence ID" value="KAI4347946.1"/>
    <property type="molecule type" value="Genomic_DNA"/>
</dbReference>
<reference evidence="1 2" key="1">
    <citation type="journal article" date="2022" name="DNA Res.">
        <title>Chromosomal-level genome assembly of the orchid tree Bauhinia variegata (Leguminosae; Cercidoideae) supports the allotetraploid origin hypothesis of Bauhinia.</title>
        <authorList>
            <person name="Zhong Y."/>
            <person name="Chen Y."/>
            <person name="Zheng D."/>
            <person name="Pang J."/>
            <person name="Liu Y."/>
            <person name="Luo S."/>
            <person name="Meng S."/>
            <person name="Qian L."/>
            <person name="Wei D."/>
            <person name="Dai S."/>
            <person name="Zhou R."/>
        </authorList>
    </citation>
    <scope>NUCLEOTIDE SEQUENCE [LARGE SCALE GENOMIC DNA]</scope>
    <source>
        <strain evidence="1">BV-YZ2020</strain>
    </source>
</reference>
<comment type="caution">
    <text evidence="1">The sequence shown here is derived from an EMBL/GenBank/DDBJ whole genome shotgun (WGS) entry which is preliminary data.</text>
</comment>
<accession>A0ACB9PHM3</accession>
<name>A0ACB9PHM3_BAUVA</name>
<gene>
    <name evidence="1" type="ORF">L6164_008716</name>
</gene>